<proteinExistence type="predicted"/>
<evidence type="ECO:0008006" key="4">
    <source>
        <dbReference type="Google" id="ProtNLM"/>
    </source>
</evidence>
<feature type="chain" id="PRO_5045702222" description="LPP20 lipoprotein" evidence="1">
    <location>
        <begin position="26"/>
        <end position="456"/>
    </location>
</feature>
<dbReference type="Gene3D" id="3.10.28.20">
    <property type="entry name" value="Acetamidase/Formamidase-like domains"/>
    <property type="match status" value="1"/>
</dbReference>
<dbReference type="PROSITE" id="PS51257">
    <property type="entry name" value="PROKAR_LIPOPROTEIN"/>
    <property type="match status" value="1"/>
</dbReference>
<keyword evidence="1" id="KW-0732">Signal</keyword>
<gene>
    <name evidence="2" type="ORF">RXV79_14265</name>
</gene>
<keyword evidence="3" id="KW-1185">Reference proteome</keyword>
<dbReference type="EMBL" id="CP136336">
    <property type="protein sequence ID" value="WOB06088.1"/>
    <property type="molecule type" value="Genomic_DNA"/>
</dbReference>
<dbReference type="Proteomes" id="UP001303946">
    <property type="component" value="Chromosome"/>
</dbReference>
<name>A0ABZ0CT78_9BURK</name>
<sequence>MTHNRLFGALVVALVCLAVSPFASAACKVIGDGDTAPAWTSPQAPEDAATVSAVGSASIDGDRLPEALAAARTIALKELAERIRVSVSSSVKLNDSKVSEGGKQVLRSSIESVAEATTNVTLQNVRADQQWVDARRCQAWVRLSIGRADFERARKRDLLIGLSKQVGAMLTLAEDATKPLVQREGSAAAAAALLGSNDFRDVPEVPVAALRSRLGGVDKMLAKMKQDETRLLGLAQSHVQAYAEFKSATNPVERLEAAGRALRPLRTLLAASWVPDESVIGFAAQPRLVSLLNEAGYPCLARKAANEAQGCAPEALAQERQKEYFAGRQVTLSCSLRLAGKAEPWVKACASLGESLAKLGARTQVASAAAKPVSGVTQIRLDAEGRIGKRQDPDDKSTGYRFEGAVKSQVRGLDSPIDDTYQALTGWNPVSDAMATDILALSAAKRLVERIGQSWQ</sequence>
<dbReference type="RefSeq" id="WP_316698369.1">
    <property type="nucleotide sequence ID" value="NZ_CP136336.1"/>
</dbReference>
<evidence type="ECO:0000313" key="2">
    <source>
        <dbReference type="EMBL" id="WOB06088.1"/>
    </source>
</evidence>
<organism evidence="2 3">
    <name type="scientific">Piscinibacter gummiphilus</name>
    <dbReference type="NCBI Taxonomy" id="946333"/>
    <lineage>
        <taxon>Bacteria</taxon>
        <taxon>Pseudomonadati</taxon>
        <taxon>Pseudomonadota</taxon>
        <taxon>Betaproteobacteria</taxon>
        <taxon>Burkholderiales</taxon>
        <taxon>Sphaerotilaceae</taxon>
        <taxon>Piscinibacter</taxon>
    </lineage>
</organism>
<evidence type="ECO:0000313" key="3">
    <source>
        <dbReference type="Proteomes" id="UP001303946"/>
    </source>
</evidence>
<reference evidence="2 3" key="1">
    <citation type="submission" date="2023-10" db="EMBL/GenBank/DDBJ databases">
        <title>Bacteria for the degradation of biodegradable plastic PBAT(Polybutylene adipate terephthalate).</title>
        <authorList>
            <person name="Weon H.-Y."/>
            <person name="Yeon J."/>
        </authorList>
    </citation>
    <scope>NUCLEOTIDE SEQUENCE [LARGE SCALE GENOMIC DNA]</scope>
    <source>
        <strain evidence="2 3">SBD 7-3</strain>
    </source>
</reference>
<evidence type="ECO:0000256" key="1">
    <source>
        <dbReference type="SAM" id="SignalP"/>
    </source>
</evidence>
<protein>
    <recommendedName>
        <fullName evidence="4">LPP20 lipoprotein</fullName>
    </recommendedName>
</protein>
<feature type="signal peptide" evidence="1">
    <location>
        <begin position="1"/>
        <end position="25"/>
    </location>
</feature>
<accession>A0ABZ0CT78</accession>